<dbReference type="RefSeq" id="WP_008517222.1">
    <property type="nucleotide sequence ID" value="NZ_ACJM01000010.1"/>
</dbReference>
<dbReference type="PANTHER" id="PTHR31157">
    <property type="entry name" value="SCP DOMAIN-CONTAINING PROTEIN"/>
    <property type="match status" value="1"/>
</dbReference>
<dbReference type="InterPro" id="IPR014044">
    <property type="entry name" value="CAP_dom"/>
</dbReference>
<dbReference type="EMBL" id="ACJM01000010">
    <property type="protein sequence ID" value="EEG77053.1"/>
    <property type="molecule type" value="Genomic_DNA"/>
</dbReference>
<dbReference type="Pfam" id="PF00188">
    <property type="entry name" value="CAP"/>
    <property type="match status" value="2"/>
</dbReference>
<gene>
    <name evidence="3" type="ORF">DealDRAFT_2088</name>
</gene>
<dbReference type="PROSITE" id="PS51257">
    <property type="entry name" value="PROKAR_LIPOPROTEIN"/>
    <property type="match status" value="1"/>
</dbReference>
<evidence type="ECO:0000313" key="4">
    <source>
        <dbReference type="Proteomes" id="UP000006443"/>
    </source>
</evidence>
<accession>C0GHX9</accession>
<feature type="domain" description="SCP" evidence="2">
    <location>
        <begin position="80"/>
        <end position="189"/>
    </location>
</feature>
<dbReference type="STRING" id="555088.DealDRAFT_2088"/>
<dbReference type="Proteomes" id="UP000006443">
    <property type="component" value="Unassembled WGS sequence"/>
</dbReference>
<sequence>MKKQRGFSIFVLLAMLIFLSGCPGIPWPQTMSEEDTVTGDPEPADPIEDVPAGSDSERVPSEAGGGQISLYHDITAENVEKMNEERYINGQSPLVLNEELSQVANWVAQRYLAAEGEVTTGEIQQKLEPYPQLAATTFTLNQVSATGANNQRFVEWFAQKTTDDITESENVRNNLLNARMRKVGVACVGKTVVEEGTEQYKMVFVWLFMPESPPAGTVFSEGIAKENIALLNTEREGQGLGVLQPHAELDALAQLKAKDILQNLPYNELAHDSAELGTPHEMITAHISPVPASTAENLWTQYGSFHADFMTDIAQKAHSGLMNSPGHRKNMMEPAFTHIGVGVAAAVVDGEDGKLYKVVLVQLFIKE</sequence>
<comment type="caution">
    <text evidence="3">The sequence shown here is derived from an EMBL/GenBank/DDBJ whole genome shotgun (WGS) entry which is preliminary data.</text>
</comment>
<protein>
    <submittedName>
        <fullName evidence="3">SCP-like extracellular</fullName>
    </submittedName>
</protein>
<dbReference type="OrthoDB" id="9783944at2"/>
<dbReference type="Gene3D" id="3.40.33.10">
    <property type="entry name" value="CAP"/>
    <property type="match status" value="2"/>
</dbReference>
<feature type="compositionally biased region" description="Acidic residues" evidence="1">
    <location>
        <begin position="32"/>
        <end position="48"/>
    </location>
</feature>
<proteinExistence type="predicted"/>
<evidence type="ECO:0000259" key="2">
    <source>
        <dbReference type="Pfam" id="PF00188"/>
    </source>
</evidence>
<evidence type="ECO:0000256" key="1">
    <source>
        <dbReference type="SAM" id="MobiDB-lite"/>
    </source>
</evidence>
<feature type="domain" description="SCP" evidence="2">
    <location>
        <begin position="229"/>
        <end position="344"/>
    </location>
</feature>
<dbReference type="InterPro" id="IPR035940">
    <property type="entry name" value="CAP_sf"/>
</dbReference>
<feature type="region of interest" description="Disordered" evidence="1">
    <location>
        <begin position="29"/>
        <end position="65"/>
    </location>
</feature>
<name>C0GHX9_DETAL</name>
<reference evidence="3 4" key="1">
    <citation type="submission" date="2009-02" db="EMBL/GenBank/DDBJ databases">
        <title>Sequencing of the draft genome and assembly of Dethiobacter alkaliphilus AHT 1.</title>
        <authorList>
            <consortium name="US DOE Joint Genome Institute (JGI-PGF)"/>
            <person name="Lucas S."/>
            <person name="Copeland A."/>
            <person name="Lapidus A."/>
            <person name="Glavina del Rio T."/>
            <person name="Dalin E."/>
            <person name="Tice H."/>
            <person name="Bruce D."/>
            <person name="Goodwin L."/>
            <person name="Pitluck S."/>
            <person name="Larimer F."/>
            <person name="Land M.L."/>
            <person name="Hauser L."/>
            <person name="Muyzer G."/>
        </authorList>
    </citation>
    <scope>NUCLEOTIDE SEQUENCE [LARGE SCALE GENOMIC DNA]</scope>
    <source>
        <strain evidence="3 4">AHT 1</strain>
    </source>
</reference>
<dbReference type="AlphaFoldDB" id="C0GHX9"/>
<dbReference type="CDD" id="cd05379">
    <property type="entry name" value="CAP_bacterial"/>
    <property type="match status" value="1"/>
</dbReference>
<dbReference type="SUPFAM" id="SSF55797">
    <property type="entry name" value="PR-1-like"/>
    <property type="match status" value="1"/>
</dbReference>
<dbReference type="eggNOG" id="COG2340">
    <property type="taxonomic scope" value="Bacteria"/>
</dbReference>
<organism evidence="3 4">
    <name type="scientific">Dethiobacter alkaliphilus AHT 1</name>
    <dbReference type="NCBI Taxonomy" id="555088"/>
    <lineage>
        <taxon>Bacteria</taxon>
        <taxon>Bacillati</taxon>
        <taxon>Bacillota</taxon>
        <taxon>Dethiobacteria</taxon>
        <taxon>Dethiobacterales</taxon>
        <taxon>Dethiobacteraceae</taxon>
        <taxon>Dethiobacter</taxon>
    </lineage>
</organism>
<keyword evidence="4" id="KW-1185">Reference proteome</keyword>
<evidence type="ECO:0000313" key="3">
    <source>
        <dbReference type="EMBL" id="EEG77053.1"/>
    </source>
</evidence>
<dbReference type="PANTHER" id="PTHR31157:SF1">
    <property type="entry name" value="SCP DOMAIN-CONTAINING PROTEIN"/>
    <property type="match status" value="1"/>
</dbReference>